<evidence type="ECO:0000259" key="8">
    <source>
        <dbReference type="Pfam" id="PF06808"/>
    </source>
</evidence>
<accession>A0A154IM01</accession>
<feature type="transmembrane region" description="Helical" evidence="7">
    <location>
        <begin position="242"/>
        <end position="261"/>
    </location>
</feature>
<organism evidence="9">
    <name type="scientific">Rhizobium leguminosarum</name>
    <dbReference type="NCBI Taxonomy" id="384"/>
    <lineage>
        <taxon>Bacteria</taxon>
        <taxon>Pseudomonadati</taxon>
        <taxon>Pseudomonadota</taxon>
        <taxon>Alphaproteobacteria</taxon>
        <taxon>Hyphomicrobiales</taxon>
        <taxon>Rhizobiaceae</taxon>
        <taxon>Rhizobium/Agrobacterium group</taxon>
        <taxon>Rhizobium</taxon>
    </lineage>
</organism>
<feature type="transmembrane region" description="Helical" evidence="7">
    <location>
        <begin position="398"/>
        <end position="416"/>
    </location>
</feature>
<comment type="function">
    <text evidence="7">Part of the tripartite ATP-independent periplasmic (TRAP) transport system.</text>
</comment>
<comment type="caution">
    <text evidence="7">Lacks conserved residue(s) required for the propagation of feature annotation.</text>
</comment>
<sequence>MTLLVLFGVFAITLYTGVPVAWSIAFSTLVVIYFGLVPLPPSWFAQQVYMGADSISLASIPLFLVAGGIMNEGGLTRRIIDLANDMFGWVRGGLGVVNVATCMIYGGITGSATADTGAVGAIMIPAMAERGYPRDFSAAVTAAAGTLGIILPPSVVMIMYGVITDTSIGGLFAAGIIPGLMLAVTFMLTAWWVGVKENFPKSETRPTATSFTKHLFRALPALMMPIAVLSSMLSGLATTTEAAFVAVVWALLVGGVLYREITLAGLWKIGVETVRMTGAIMIIMAVSVPFSWILTVEQIPQWTAGLLHAWGAGPTITILLILALLTFVGTWADLGPSLIILAPIVHPIGVEAGLQPYQLGLIFTMALGIGLFTPPVGTNIFVVCNVAKVGVNAVTRRLIPFFITSNICLLLVAFIPETTEWLPRYFGF</sequence>
<protein>
    <recommendedName>
        <fullName evidence="7">TRAP transporter large permease protein</fullName>
    </recommendedName>
</protein>
<dbReference type="EMBL" id="LVYU01000079">
    <property type="protein sequence ID" value="KZB01627.1"/>
    <property type="molecule type" value="Genomic_DNA"/>
</dbReference>
<keyword evidence="5 7" id="KW-1133">Transmembrane helix</keyword>
<gene>
    <name evidence="9" type="ORF">A4A59_01760</name>
</gene>
<dbReference type="PIRSF" id="PIRSF006066">
    <property type="entry name" value="HI0050"/>
    <property type="match status" value="1"/>
</dbReference>
<feature type="transmembrane region" description="Helical" evidence="7">
    <location>
        <begin position="169"/>
        <end position="194"/>
    </location>
</feature>
<feature type="transmembrane region" description="Helical" evidence="7">
    <location>
        <begin position="215"/>
        <end position="236"/>
    </location>
</feature>
<dbReference type="GO" id="GO:0022857">
    <property type="term" value="F:transmembrane transporter activity"/>
    <property type="evidence" value="ECO:0007669"/>
    <property type="project" value="UniProtKB-UniRule"/>
</dbReference>
<dbReference type="RefSeq" id="WP_062941284.1">
    <property type="nucleotide sequence ID" value="NZ_CP171844.1"/>
</dbReference>
<dbReference type="PANTHER" id="PTHR33362">
    <property type="entry name" value="SIALIC ACID TRAP TRANSPORTER PERMEASE PROTEIN SIAT-RELATED"/>
    <property type="match status" value="1"/>
</dbReference>
<keyword evidence="2" id="KW-1003">Cell membrane</keyword>
<comment type="similarity">
    <text evidence="7">Belongs to the TRAP transporter large permease family.</text>
</comment>
<keyword evidence="3 7" id="KW-0997">Cell inner membrane</keyword>
<feature type="transmembrane region" description="Helical" evidence="7">
    <location>
        <begin position="273"/>
        <end position="294"/>
    </location>
</feature>
<name>A0A154IM01_RHILE</name>
<evidence type="ECO:0000256" key="1">
    <source>
        <dbReference type="ARBA" id="ARBA00004429"/>
    </source>
</evidence>
<evidence type="ECO:0000256" key="4">
    <source>
        <dbReference type="ARBA" id="ARBA00022692"/>
    </source>
</evidence>
<comment type="subunit">
    <text evidence="7">The complex comprises the extracytoplasmic solute receptor protein and the two transmembrane proteins.</text>
</comment>
<feature type="transmembrane region" description="Helical" evidence="7">
    <location>
        <begin position="47"/>
        <end position="69"/>
    </location>
</feature>
<feature type="domain" description="TRAP C4-dicarboxylate transport system permease DctM subunit" evidence="8">
    <location>
        <begin position="7"/>
        <end position="417"/>
    </location>
</feature>
<evidence type="ECO:0000256" key="3">
    <source>
        <dbReference type="ARBA" id="ARBA00022519"/>
    </source>
</evidence>
<comment type="caution">
    <text evidence="9">The sequence shown here is derived from an EMBL/GenBank/DDBJ whole genome shotgun (WGS) entry which is preliminary data.</text>
</comment>
<dbReference type="GO" id="GO:0005886">
    <property type="term" value="C:plasma membrane"/>
    <property type="evidence" value="ECO:0007669"/>
    <property type="project" value="UniProtKB-SubCell"/>
</dbReference>
<dbReference type="InterPro" id="IPR010656">
    <property type="entry name" value="DctM"/>
</dbReference>
<dbReference type="NCBIfam" id="TIGR00786">
    <property type="entry name" value="dctM"/>
    <property type="match status" value="1"/>
</dbReference>
<evidence type="ECO:0000256" key="7">
    <source>
        <dbReference type="RuleBase" id="RU369079"/>
    </source>
</evidence>
<comment type="subcellular location">
    <subcellularLocation>
        <location evidence="1 7">Cell inner membrane</location>
        <topology evidence="1 7">Multi-pass membrane protein</topology>
    </subcellularLocation>
</comment>
<evidence type="ECO:0000313" key="9">
    <source>
        <dbReference type="EMBL" id="KZB01627.1"/>
    </source>
</evidence>
<evidence type="ECO:0000256" key="2">
    <source>
        <dbReference type="ARBA" id="ARBA00022475"/>
    </source>
</evidence>
<proteinExistence type="inferred from homology"/>
<dbReference type="PANTHER" id="PTHR33362:SF2">
    <property type="entry name" value="TRAP TRANSPORTER LARGE PERMEASE PROTEIN"/>
    <property type="match status" value="1"/>
</dbReference>
<reference evidence="9" key="1">
    <citation type="submission" date="2016-03" db="EMBL/GenBank/DDBJ databases">
        <title>Microsymbionts genomes from the relict species Vavilovia formosa.</title>
        <authorList>
            <person name="Chirak E."/>
            <person name="Kimeklis A."/>
            <person name="Kopat V."/>
            <person name="Andronov E."/>
        </authorList>
    </citation>
    <scope>NUCLEOTIDE SEQUENCE [LARGE SCALE GENOMIC DNA]</scope>
    <source>
        <strain evidence="9">Vaf12</strain>
    </source>
</reference>
<keyword evidence="7" id="KW-0813">Transport</keyword>
<feature type="transmembrane region" description="Helical" evidence="7">
    <location>
        <begin position="306"/>
        <end position="327"/>
    </location>
</feature>
<feature type="transmembrane region" description="Helical" evidence="7">
    <location>
        <begin position="360"/>
        <end position="386"/>
    </location>
</feature>
<feature type="transmembrane region" description="Helical" evidence="7">
    <location>
        <begin position="136"/>
        <end position="163"/>
    </location>
</feature>
<keyword evidence="6 7" id="KW-0472">Membrane</keyword>
<evidence type="ECO:0000256" key="6">
    <source>
        <dbReference type="ARBA" id="ARBA00023136"/>
    </source>
</evidence>
<keyword evidence="4 7" id="KW-0812">Transmembrane</keyword>
<dbReference type="AlphaFoldDB" id="A0A154IM01"/>
<dbReference type="Pfam" id="PF06808">
    <property type="entry name" value="DctM"/>
    <property type="match status" value="1"/>
</dbReference>
<dbReference type="InterPro" id="IPR004681">
    <property type="entry name" value="TRAP_DctM"/>
</dbReference>
<evidence type="ECO:0000256" key="5">
    <source>
        <dbReference type="ARBA" id="ARBA00022989"/>
    </source>
</evidence>